<dbReference type="InterPro" id="IPR015824">
    <property type="entry name" value="Phosphoglycerate_kinase_N"/>
</dbReference>
<accession>A0A354G4K0</accession>
<evidence type="ECO:0000256" key="4">
    <source>
        <dbReference type="ARBA" id="ARBA00022741"/>
    </source>
</evidence>
<proteinExistence type="inferred from homology"/>
<dbReference type="EC" id="2.7.2.3" evidence="2 7"/>
<dbReference type="InterPro" id="IPR001576">
    <property type="entry name" value="Phosphoglycerate_kinase"/>
</dbReference>
<dbReference type="InterPro" id="IPR036043">
    <property type="entry name" value="Phosphoglycerate_kinase_sf"/>
</dbReference>
<evidence type="ECO:0000256" key="2">
    <source>
        <dbReference type="ARBA" id="ARBA00013061"/>
    </source>
</evidence>
<dbReference type="PRINTS" id="PR00477">
    <property type="entry name" value="PHGLYCKINASE"/>
</dbReference>
<evidence type="ECO:0000256" key="6">
    <source>
        <dbReference type="ARBA" id="ARBA00022840"/>
    </source>
</evidence>
<evidence type="ECO:0000313" key="8">
    <source>
        <dbReference type="EMBL" id="HBI35938.1"/>
    </source>
</evidence>
<comment type="caution">
    <text evidence="8">The sequence shown here is derived from an EMBL/GenBank/DDBJ whole genome shotgun (WGS) entry which is preliminary data.</text>
</comment>
<dbReference type="GO" id="GO:0006094">
    <property type="term" value="P:gluconeogenesis"/>
    <property type="evidence" value="ECO:0007669"/>
    <property type="project" value="TreeGrafter"/>
</dbReference>
<evidence type="ECO:0000256" key="3">
    <source>
        <dbReference type="ARBA" id="ARBA00022679"/>
    </source>
</evidence>
<dbReference type="SUPFAM" id="SSF53748">
    <property type="entry name" value="Phosphoglycerate kinase"/>
    <property type="match status" value="1"/>
</dbReference>
<reference evidence="8 9" key="1">
    <citation type="journal article" date="2018" name="Nat. Biotechnol.">
        <title>A standardized bacterial taxonomy based on genome phylogeny substantially revises the tree of life.</title>
        <authorList>
            <person name="Parks D.H."/>
            <person name="Chuvochina M."/>
            <person name="Waite D.W."/>
            <person name="Rinke C."/>
            <person name="Skarshewski A."/>
            <person name="Chaumeil P.A."/>
            <person name="Hugenholtz P."/>
        </authorList>
    </citation>
    <scope>NUCLEOTIDE SEQUENCE [LARGE SCALE GENOMIC DNA]</scope>
    <source>
        <strain evidence="8">UBA12146</strain>
    </source>
</reference>
<dbReference type="Pfam" id="PF00162">
    <property type="entry name" value="PGK"/>
    <property type="match status" value="2"/>
</dbReference>
<dbReference type="GO" id="GO:0005829">
    <property type="term" value="C:cytosol"/>
    <property type="evidence" value="ECO:0007669"/>
    <property type="project" value="TreeGrafter"/>
</dbReference>
<dbReference type="GO" id="GO:0043531">
    <property type="term" value="F:ADP binding"/>
    <property type="evidence" value="ECO:0007669"/>
    <property type="project" value="TreeGrafter"/>
</dbReference>
<evidence type="ECO:0000256" key="1">
    <source>
        <dbReference type="ARBA" id="ARBA00000642"/>
    </source>
</evidence>
<dbReference type="PANTHER" id="PTHR11406:SF23">
    <property type="entry name" value="PHOSPHOGLYCERATE KINASE 1, CHLOROPLASTIC-RELATED"/>
    <property type="match status" value="1"/>
</dbReference>
<evidence type="ECO:0000256" key="7">
    <source>
        <dbReference type="RuleBase" id="RU000532"/>
    </source>
</evidence>
<keyword evidence="5 7" id="KW-0418">Kinase</keyword>
<comment type="similarity">
    <text evidence="7">Belongs to the phosphoglycerate kinase family.</text>
</comment>
<dbReference type="GO" id="GO:0004618">
    <property type="term" value="F:phosphoglycerate kinase activity"/>
    <property type="evidence" value="ECO:0007669"/>
    <property type="project" value="UniProtKB-EC"/>
</dbReference>
<sequence length="328" mass="36092">MVPMKSVSEANITAGQRVLVRCDLDVPVAHREVQEKYRLEASLETLRYIISKGAFPVIIGHIGSPGGKADERLSTKNLTFFFDEALGAGKYELLENLRFNRGEEENDLQYAKQLSVNGTIYVNESFATSHRKHASIVGIPEWIPSYAGLRFLKEIETLNILLDDVKRLFVIVIGGAKLESKLPVVNKFLKRADFILLGGKLGMEWKEEIPFNLVVPKDYAPENKDIGSQTIAEYSEIINRAGTILWAGPMGAYEQPEYSLGTAQIASAIAKKTKEGAFTVIGGGDTITAVNSYALLDKFSFVSTGGGAMLQYLAEKTLPGIEALNKRK</sequence>
<dbReference type="EMBL" id="DNVO01000045">
    <property type="protein sequence ID" value="HBI35938.1"/>
    <property type="molecule type" value="Genomic_DNA"/>
</dbReference>
<name>A0A354G4K0_UNCKA</name>
<keyword evidence="4" id="KW-0547">Nucleotide-binding</keyword>
<keyword evidence="6" id="KW-0067">ATP-binding</keyword>
<keyword evidence="3 7" id="KW-0808">Transferase</keyword>
<evidence type="ECO:0000256" key="5">
    <source>
        <dbReference type="ARBA" id="ARBA00022777"/>
    </source>
</evidence>
<dbReference type="Gene3D" id="3.40.50.1260">
    <property type="entry name" value="Phosphoglycerate kinase, N-terminal domain"/>
    <property type="match status" value="4"/>
</dbReference>
<dbReference type="PANTHER" id="PTHR11406">
    <property type="entry name" value="PHOSPHOGLYCERATE KINASE"/>
    <property type="match status" value="1"/>
</dbReference>
<dbReference type="Proteomes" id="UP000261706">
    <property type="component" value="Unassembled WGS sequence"/>
</dbReference>
<dbReference type="GO" id="GO:0005524">
    <property type="term" value="F:ATP binding"/>
    <property type="evidence" value="ECO:0007669"/>
    <property type="project" value="UniProtKB-KW"/>
</dbReference>
<dbReference type="GO" id="GO:0006096">
    <property type="term" value="P:glycolytic process"/>
    <property type="evidence" value="ECO:0007669"/>
    <property type="project" value="InterPro"/>
</dbReference>
<evidence type="ECO:0000313" key="9">
    <source>
        <dbReference type="Proteomes" id="UP000261706"/>
    </source>
</evidence>
<protein>
    <recommendedName>
        <fullName evidence="2 7">Phosphoglycerate kinase</fullName>
        <ecNumber evidence="2 7">2.7.2.3</ecNumber>
    </recommendedName>
</protein>
<organism evidence="8 9">
    <name type="scientific">candidate division WWE3 bacterium</name>
    <dbReference type="NCBI Taxonomy" id="2053526"/>
    <lineage>
        <taxon>Bacteria</taxon>
        <taxon>Katanobacteria</taxon>
    </lineage>
</organism>
<gene>
    <name evidence="8" type="ORF">DDY47_03350</name>
</gene>
<comment type="catalytic activity">
    <reaction evidence="1 7">
        <text>(2R)-3-phosphoglycerate + ATP = (2R)-3-phospho-glyceroyl phosphate + ADP</text>
        <dbReference type="Rhea" id="RHEA:14801"/>
        <dbReference type="ChEBI" id="CHEBI:30616"/>
        <dbReference type="ChEBI" id="CHEBI:57604"/>
        <dbReference type="ChEBI" id="CHEBI:58272"/>
        <dbReference type="ChEBI" id="CHEBI:456216"/>
        <dbReference type="EC" id="2.7.2.3"/>
    </reaction>
</comment>
<dbReference type="AlphaFoldDB" id="A0A354G4K0"/>